<dbReference type="AlphaFoldDB" id="A0A1S7PEN5"/>
<dbReference type="InterPro" id="IPR010781">
    <property type="entry name" value="DUF1376"/>
</dbReference>
<evidence type="ECO:0000313" key="2">
    <source>
        <dbReference type="EMBL" id="CUX20128.1"/>
    </source>
</evidence>
<dbReference type="EMBL" id="FBWK01000018">
    <property type="protein sequence ID" value="CUX20128.1"/>
    <property type="molecule type" value="Genomic_DNA"/>
</dbReference>
<feature type="region of interest" description="Disordered" evidence="1">
    <location>
        <begin position="101"/>
        <end position="126"/>
    </location>
</feature>
<feature type="compositionally biased region" description="Basic and acidic residues" evidence="1">
    <location>
        <begin position="153"/>
        <end position="164"/>
    </location>
</feature>
<evidence type="ECO:0008006" key="4">
    <source>
        <dbReference type="Google" id="ProtNLM"/>
    </source>
</evidence>
<gene>
    <name evidence="2" type="ORF">AGR3A_Cc250136</name>
</gene>
<dbReference type="Pfam" id="PF07120">
    <property type="entry name" value="DUF1376"/>
    <property type="match status" value="1"/>
</dbReference>
<name>A0A1S7PEN5_9HYPH</name>
<evidence type="ECO:0000313" key="3">
    <source>
        <dbReference type="Proteomes" id="UP000191988"/>
    </source>
</evidence>
<dbReference type="Proteomes" id="UP000191988">
    <property type="component" value="Unassembled WGS sequence"/>
</dbReference>
<organism evidence="2 3">
    <name type="scientific">Agrobacterium tomkonis CFBP 6623</name>
    <dbReference type="NCBI Taxonomy" id="1183432"/>
    <lineage>
        <taxon>Bacteria</taxon>
        <taxon>Pseudomonadati</taxon>
        <taxon>Pseudomonadota</taxon>
        <taxon>Alphaproteobacteria</taxon>
        <taxon>Hyphomicrobiales</taxon>
        <taxon>Rhizobiaceae</taxon>
        <taxon>Rhizobium/Agrobacterium group</taxon>
        <taxon>Agrobacterium</taxon>
        <taxon>Agrobacterium tumefaciens complex</taxon>
    </lineage>
</organism>
<proteinExistence type="predicted"/>
<feature type="region of interest" description="Disordered" evidence="1">
    <location>
        <begin position="139"/>
        <end position="179"/>
    </location>
</feature>
<accession>A0A1S7PEN5</accession>
<keyword evidence="3" id="KW-1185">Reference proteome</keyword>
<dbReference type="RefSeq" id="WP_080842122.1">
    <property type="nucleotide sequence ID" value="NZ_LT009723.1"/>
</dbReference>
<feature type="compositionally biased region" description="Polar residues" evidence="1">
    <location>
        <begin position="140"/>
        <end position="151"/>
    </location>
</feature>
<sequence>MSRRGMSFHCRYHEDALVGYRKLTLEQRGAYTTILDLIYDEGGPIEYNERWLAGEWNCSLRKAKVLLAELLELRKIYLTRDGKISNHRAEKEIEKAIEISRKRAENGSKRKRKSPEEGEKSNKINNSVKQLLNKCAAIPNTISKDNNNNSTVDEDRQVSSEVVDRWASADPPHRPVAPNRLIDSLDRRTGSGAVAALAAGRARRGGGR</sequence>
<evidence type="ECO:0000256" key="1">
    <source>
        <dbReference type="SAM" id="MobiDB-lite"/>
    </source>
</evidence>
<feature type="compositionally biased region" description="Basic and acidic residues" evidence="1">
    <location>
        <begin position="101"/>
        <end position="122"/>
    </location>
</feature>
<protein>
    <recommendedName>
        <fullName evidence="4">DUF1376 domain-containing protein</fullName>
    </recommendedName>
</protein>
<dbReference type="STRING" id="1183432.AGR3A_Cc250136"/>
<reference evidence="3" key="1">
    <citation type="submission" date="2016-01" db="EMBL/GenBank/DDBJ databases">
        <authorList>
            <person name="Regsiter A."/>
            <person name="william w."/>
        </authorList>
    </citation>
    <scope>NUCLEOTIDE SEQUENCE [LARGE SCALE GENOMIC DNA]</scope>
    <source>
        <strain evidence="3">CFBP 6623</strain>
    </source>
</reference>